<evidence type="ECO:0000313" key="3">
    <source>
        <dbReference type="Proteomes" id="UP000800235"/>
    </source>
</evidence>
<sequence length="113" mass="12467">MGMKLPKAVEIPVRRIHSDMLSALSRRYIFRNVPAILKIGLRNSYLVGQSERKHRFKKPLKNPTPPPASDIKNDVVSTPPTAPGTDITSRYLQVREDGSERVQDGDGGSGSLS</sequence>
<evidence type="ECO:0000256" key="1">
    <source>
        <dbReference type="SAM" id="MobiDB-lite"/>
    </source>
</evidence>
<protein>
    <submittedName>
        <fullName evidence="2">Uncharacterized protein</fullName>
    </submittedName>
</protein>
<gene>
    <name evidence="2" type="ORF">EJ08DRAFT_701791</name>
</gene>
<evidence type="ECO:0000313" key="2">
    <source>
        <dbReference type="EMBL" id="KAF2422149.1"/>
    </source>
</evidence>
<dbReference type="EMBL" id="MU007093">
    <property type="protein sequence ID" value="KAF2422149.1"/>
    <property type="molecule type" value="Genomic_DNA"/>
</dbReference>
<reference evidence="2" key="1">
    <citation type="journal article" date="2020" name="Stud. Mycol.">
        <title>101 Dothideomycetes genomes: a test case for predicting lifestyles and emergence of pathogens.</title>
        <authorList>
            <person name="Haridas S."/>
            <person name="Albert R."/>
            <person name="Binder M."/>
            <person name="Bloem J."/>
            <person name="Labutti K."/>
            <person name="Salamov A."/>
            <person name="Andreopoulos B."/>
            <person name="Baker S."/>
            <person name="Barry K."/>
            <person name="Bills G."/>
            <person name="Bluhm B."/>
            <person name="Cannon C."/>
            <person name="Castanera R."/>
            <person name="Culley D."/>
            <person name="Daum C."/>
            <person name="Ezra D."/>
            <person name="Gonzalez J."/>
            <person name="Henrissat B."/>
            <person name="Kuo A."/>
            <person name="Liang C."/>
            <person name="Lipzen A."/>
            <person name="Lutzoni F."/>
            <person name="Magnuson J."/>
            <person name="Mondo S."/>
            <person name="Nolan M."/>
            <person name="Ohm R."/>
            <person name="Pangilinan J."/>
            <person name="Park H.-J."/>
            <person name="Ramirez L."/>
            <person name="Alfaro M."/>
            <person name="Sun H."/>
            <person name="Tritt A."/>
            <person name="Yoshinaga Y."/>
            <person name="Zwiers L.-H."/>
            <person name="Turgeon B."/>
            <person name="Goodwin S."/>
            <person name="Spatafora J."/>
            <person name="Crous P."/>
            <person name="Grigoriev I."/>
        </authorList>
    </citation>
    <scope>NUCLEOTIDE SEQUENCE</scope>
    <source>
        <strain evidence="2">CBS 130266</strain>
    </source>
</reference>
<feature type="region of interest" description="Disordered" evidence="1">
    <location>
        <begin position="50"/>
        <end position="113"/>
    </location>
</feature>
<feature type="compositionally biased region" description="Basic and acidic residues" evidence="1">
    <location>
        <begin position="93"/>
        <end position="104"/>
    </location>
</feature>
<dbReference type="AlphaFoldDB" id="A0A9P4TTY3"/>
<name>A0A9P4TTY3_9PEZI</name>
<comment type="caution">
    <text evidence="2">The sequence shown here is derived from an EMBL/GenBank/DDBJ whole genome shotgun (WGS) entry which is preliminary data.</text>
</comment>
<accession>A0A9P4TTY3</accession>
<organism evidence="2 3">
    <name type="scientific">Tothia fuscella</name>
    <dbReference type="NCBI Taxonomy" id="1048955"/>
    <lineage>
        <taxon>Eukaryota</taxon>
        <taxon>Fungi</taxon>
        <taxon>Dikarya</taxon>
        <taxon>Ascomycota</taxon>
        <taxon>Pezizomycotina</taxon>
        <taxon>Dothideomycetes</taxon>
        <taxon>Pleosporomycetidae</taxon>
        <taxon>Venturiales</taxon>
        <taxon>Cylindrosympodiaceae</taxon>
        <taxon>Tothia</taxon>
    </lineage>
</organism>
<dbReference type="Proteomes" id="UP000800235">
    <property type="component" value="Unassembled WGS sequence"/>
</dbReference>
<keyword evidence="3" id="KW-1185">Reference proteome</keyword>
<proteinExistence type="predicted"/>